<protein>
    <recommendedName>
        <fullName evidence="4">Transposase</fullName>
    </recommendedName>
</protein>
<gene>
    <name evidence="2" type="ORF">E6Q80_24315</name>
</gene>
<dbReference type="EMBL" id="SSFD01000413">
    <property type="protein sequence ID" value="TXH77658.1"/>
    <property type="molecule type" value="Genomic_DNA"/>
</dbReference>
<dbReference type="Proteomes" id="UP000321192">
    <property type="component" value="Unassembled WGS sequence"/>
</dbReference>
<evidence type="ECO:0000313" key="2">
    <source>
        <dbReference type="EMBL" id="TXH77658.1"/>
    </source>
</evidence>
<evidence type="ECO:0000313" key="3">
    <source>
        <dbReference type="Proteomes" id="UP000321192"/>
    </source>
</evidence>
<comment type="caution">
    <text evidence="2">The sequence shown here is derived from an EMBL/GenBank/DDBJ whole genome shotgun (WGS) entry which is preliminary data.</text>
</comment>
<reference evidence="2 3" key="1">
    <citation type="submission" date="2018-09" db="EMBL/GenBank/DDBJ databases">
        <title>Metagenome Assembled Genomes from an Advanced Water Purification Facility.</title>
        <authorList>
            <person name="Stamps B.W."/>
            <person name="Spear J.R."/>
        </authorList>
    </citation>
    <scope>NUCLEOTIDE SEQUENCE [LARGE SCALE GENOMIC DNA]</scope>
    <source>
        <strain evidence="2">Bin_27_1</strain>
    </source>
</reference>
<feature type="coiled-coil region" evidence="1">
    <location>
        <begin position="96"/>
        <end position="130"/>
    </location>
</feature>
<evidence type="ECO:0008006" key="4">
    <source>
        <dbReference type="Google" id="ProtNLM"/>
    </source>
</evidence>
<name>A0A5C7S160_THASP</name>
<proteinExistence type="predicted"/>
<organism evidence="2 3">
    <name type="scientific">Thauera aminoaromatica</name>
    <dbReference type="NCBI Taxonomy" id="164330"/>
    <lineage>
        <taxon>Bacteria</taxon>
        <taxon>Pseudomonadati</taxon>
        <taxon>Pseudomonadota</taxon>
        <taxon>Betaproteobacteria</taxon>
        <taxon>Rhodocyclales</taxon>
        <taxon>Zoogloeaceae</taxon>
        <taxon>Thauera</taxon>
    </lineage>
</organism>
<evidence type="ECO:0000256" key="1">
    <source>
        <dbReference type="SAM" id="Coils"/>
    </source>
</evidence>
<keyword evidence="1" id="KW-0175">Coiled coil</keyword>
<dbReference type="RefSeq" id="WP_276663064.1">
    <property type="nucleotide sequence ID" value="NZ_SSFD01000413.1"/>
</dbReference>
<accession>A0A5C7S160</accession>
<sequence length="142" mass="16505">MSVRGSNGVQDGERNTQRFLTWLASVEDFKPYILQGVLSISRVARECGLNRDVFYTNPEIRDVHWPQLNKRLEHEGVLRSRVANPVEAPRRTTQRSAANEARIKQIQEENEAVKAENRELRKQLEKFKAIDEILHTTGRLPW</sequence>
<dbReference type="AlphaFoldDB" id="A0A5C7S160"/>